<feature type="transmembrane region" description="Helical" evidence="8">
    <location>
        <begin position="7"/>
        <end position="27"/>
    </location>
</feature>
<dbReference type="GO" id="GO:0022857">
    <property type="term" value="F:transmembrane transporter activity"/>
    <property type="evidence" value="ECO:0007669"/>
    <property type="project" value="InterPro"/>
</dbReference>
<dbReference type="SUPFAM" id="SSF103473">
    <property type="entry name" value="MFS general substrate transporter"/>
    <property type="match status" value="1"/>
</dbReference>
<dbReference type="InterPro" id="IPR036259">
    <property type="entry name" value="MFS_trans_sf"/>
</dbReference>
<dbReference type="PROSITE" id="PS50850">
    <property type="entry name" value="MFS"/>
    <property type="match status" value="1"/>
</dbReference>
<dbReference type="PROSITE" id="PS00216">
    <property type="entry name" value="SUGAR_TRANSPORT_1"/>
    <property type="match status" value="1"/>
</dbReference>
<evidence type="ECO:0000259" key="9">
    <source>
        <dbReference type="PROSITE" id="PS50850"/>
    </source>
</evidence>
<feature type="transmembrane region" description="Helical" evidence="8">
    <location>
        <begin position="237"/>
        <end position="260"/>
    </location>
</feature>
<evidence type="ECO:0000256" key="2">
    <source>
        <dbReference type="ARBA" id="ARBA00007520"/>
    </source>
</evidence>
<evidence type="ECO:0000313" key="10">
    <source>
        <dbReference type="EMBL" id="RBQ14976.1"/>
    </source>
</evidence>
<protein>
    <submittedName>
        <fullName evidence="10">MFS transporter</fullName>
    </submittedName>
</protein>
<feature type="transmembrane region" description="Helical" evidence="8">
    <location>
        <begin position="294"/>
        <end position="318"/>
    </location>
</feature>
<feature type="transmembrane region" description="Helical" evidence="8">
    <location>
        <begin position="71"/>
        <end position="88"/>
    </location>
</feature>
<comment type="caution">
    <text evidence="10">The sequence shown here is derived from an EMBL/GenBank/DDBJ whole genome shotgun (WGS) entry which is preliminary data.</text>
</comment>
<keyword evidence="11" id="KW-1185">Reference proteome</keyword>
<feature type="transmembrane region" description="Helical" evidence="8">
    <location>
        <begin position="198"/>
        <end position="217"/>
    </location>
</feature>
<dbReference type="InterPro" id="IPR001958">
    <property type="entry name" value="Tet-R_TetA/multi-R_MdtG-like"/>
</dbReference>
<dbReference type="AlphaFoldDB" id="A0A366LM25"/>
<evidence type="ECO:0000256" key="8">
    <source>
        <dbReference type="SAM" id="Phobius"/>
    </source>
</evidence>
<keyword evidence="3" id="KW-0813">Transport</keyword>
<feature type="domain" description="Major facilitator superfamily (MFS) profile" evidence="9">
    <location>
        <begin position="5"/>
        <end position="380"/>
    </location>
</feature>
<feature type="transmembrane region" description="Helical" evidence="8">
    <location>
        <begin position="153"/>
        <end position="177"/>
    </location>
</feature>
<feature type="region of interest" description="Disordered" evidence="7">
    <location>
        <begin position="377"/>
        <end position="397"/>
    </location>
</feature>
<accession>A0A366LM25</accession>
<keyword evidence="4 8" id="KW-0812">Transmembrane</keyword>
<dbReference type="EMBL" id="QMEY01000027">
    <property type="protein sequence ID" value="RBQ14976.1"/>
    <property type="molecule type" value="Genomic_DNA"/>
</dbReference>
<evidence type="ECO:0000256" key="4">
    <source>
        <dbReference type="ARBA" id="ARBA00022692"/>
    </source>
</evidence>
<keyword evidence="5 8" id="KW-1133">Transmembrane helix</keyword>
<evidence type="ECO:0000313" key="11">
    <source>
        <dbReference type="Proteomes" id="UP000253303"/>
    </source>
</evidence>
<dbReference type="InterPro" id="IPR020846">
    <property type="entry name" value="MFS_dom"/>
</dbReference>
<feature type="transmembrane region" description="Helical" evidence="8">
    <location>
        <begin position="39"/>
        <end position="59"/>
    </location>
</feature>
<reference evidence="10 11" key="1">
    <citation type="submission" date="2018-06" db="EMBL/GenBank/DDBJ databases">
        <title>Sphaerisporangium craniellae sp. nov., isolated from a marine sponge in the South China Sea.</title>
        <authorList>
            <person name="Li L."/>
        </authorList>
    </citation>
    <scope>NUCLEOTIDE SEQUENCE [LARGE SCALE GENOMIC DNA]</scope>
    <source>
        <strain evidence="10 11">LHW63015</strain>
    </source>
</reference>
<dbReference type="PANTHER" id="PTHR23504">
    <property type="entry name" value="MAJOR FACILITATOR SUPERFAMILY DOMAIN-CONTAINING PROTEIN 10"/>
    <property type="match status" value="1"/>
</dbReference>
<feature type="transmembrane region" description="Helical" evidence="8">
    <location>
        <begin position="128"/>
        <end position="147"/>
    </location>
</feature>
<dbReference type="RefSeq" id="WP_113985672.1">
    <property type="nucleotide sequence ID" value="NZ_QMEY01000027.1"/>
</dbReference>
<dbReference type="InterPro" id="IPR011701">
    <property type="entry name" value="MFS"/>
</dbReference>
<evidence type="ECO:0000256" key="3">
    <source>
        <dbReference type="ARBA" id="ARBA00022448"/>
    </source>
</evidence>
<sequence length="397" mass="39592">MRSSARLVILGAVFVDLLGFTLVLPALPFYAAELGATGVWFGALVSAYAVAQFVAAPVLGRLSDRYGRRSVLLMALAGSAVSMALTGMAGSLGALLACRVLAGASGGSISVAQAYLADAVPADRRTQAMAQMGAAIGMAFMIGPAIGGVLAPLGFAVCAYVAAGLAAVNLVAALVWLPEPSRHRTPEEPPGASQEKSGRAPVALLAATGFLAMTAFVGMETTLAFLGRDRYGWDATAIGLALAAAGLALVIVQAGPVFLLARRWGDARVAAAGAVIMAACMAAVAVSATWWQCLAAVCLLAAGHGLLTPTVSSLMAVAGSPERRGARLGLGQSAEAAARVAGPAAAGLLFDVGAALPYLAGAASAVLAAVTVLSVPAREPVPEPEPEPEPRGAEGGV</sequence>
<dbReference type="PANTHER" id="PTHR23504:SF15">
    <property type="entry name" value="MAJOR FACILITATOR SUPERFAMILY (MFS) PROFILE DOMAIN-CONTAINING PROTEIN"/>
    <property type="match status" value="1"/>
</dbReference>
<dbReference type="Pfam" id="PF07690">
    <property type="entry name" value="MFS_1"/>
    <property type="match status" value="2"/>
</dbReference>
<dbReference type="GO" id="GO:0005886">
    <property type="term" value="C:plasma membrane"/>
    <property type="evidence" value="ECO:0007669"/>
    <property type="project" value="UniProtKB-SubCell"/>
</dbReference>
<feature type="transmembrane region" description="Helical" evidence="8">
    <location>
        <begin position="267"/>
        <end position="288"/>
    </location>
</feature>
<dbReference type="PRINTS" id="PR01035">
    <property type="entry name" value="TCRTETA"/>
</dbReference>
<evidence type="ECO:0000256" key="5">
    <source>
        <dbReference type="ARBA" id="ARBA00022989"/>
    </source>
</evidence>
<dbReference type="Proteomes" id="UP000253303">
    <property type="component" value="Unassembled WGS sequence"/>
</dbReference>
<proteinExistence type="inferred from homology"/>
<feature type="compositionally biased region" description="Basic and acidic residues" evidence="7">
    <location>
        <begin position="388"/>
        <end position="397"/>
    </location>
</feature>
<evidence type="ECO:0000256" key="1">
    <source>
        <dbReference type="ARBA" id="ARBA00004651"/>
    </source>
</evidence>
<evidence type="ECO:0000256" key="6">
    <source>
        <dbReference type="ARBA" id="ARBA00023136"/>
    </source>
</evidence>
<evidence type="ECO:0000256" key="7">
    <source>
        <dbReference type="SAM" id="MobiDB-lite"/>
    </source>
</evidence>
<comment type="similarity">
    <text evidence="2">Belongs to the major facilitator superfamily. TCR/Tet family.</text>
</comment>
<dbReference type="Gene3D" id="1.20.1250.20">
    <property type="entry name" value="MFS general substrate transporter like domains"/>
    <property type="match status" value="1"/>
</dbReference>
<comment type="subcellular location">
    <subcellularLocation>
        <location evidence="1">Cell membrane</location>
        <topology evidence="1">Multi-pass membrane protein</topology>
    </subcellularLocation>
</comment>
<name>A0A366LM25_9ACTN</name>
<dbReference type="OrthoDB" id="9764259at2"/>
<gene>
    <name evidence="10" type="ORF">DP939_37965</name>
</gene>
<dbReference type="InterPro" id="IPR005829">
    <property type="entry name" value="Sugar_transporter_CS"/>
</dbReference>
<dbReference type="CDD" id="cd17330">
    <property type="entry name" value="MFS_SLC46_TetA_like"/>
    <property type="match status" value="1"/>
</dbReference>
<keyword evidence="6 8" id="KW-0472">Membrane</keyword>
<organism evidence="10 11">
    <name type="scientific">Spongiactinospora rosea</name>
    <dbReference type="NCBI Taxonomy" id="2248750"/>
    <lineage>
        <taxon>Bacteria</taxon>
        <taxon>Bacillati</taxon>
        <taxon>Actinomycetota</taxon>
        <taxon>Actinomycetes</taxon>
        <taxon>Streptosporangiales</taxon>
        <taxon>Streptosporangiaceae</taxon>
        <taxon>Spongiactinospora</taxon>
    </lineage>
</organism>